<dbReference type="GO" id="GO:0003700">
    <property type="term" value="F:DNA-binding transcription factor activity"/>
    <property type="evidence" value="ECO:0007669"/>
    <property type="project" value="TreeGrafter"/>
</dbReference>
<dbReference type="SUPFAM" id="SSF47413">
    <property type="entry name" value="lambda repressor-like DNA-binding domains"/>
    <property type="match status" value="1"/>
</dbReference>
<dbReference type="PROSITE" id="PS50943">
    <property type="entry name" value="HTH_CROC1"/>
    <property type="match status" value="1"/>
</dbReference>
<organism evidence="3 4">
    <name type="scientific">Anaerosalibacter massiliensis</name>
    <dbReference type="NCBI Taxonomy" id="1347392"/>
    <lineage>
        <taxon>Bacteria</taxon>
        <taxon>Bacillati</taxon>
        <taxon>Bacillota</taxon>
        <taxon>Tissierellia</taxon>
        <taxon>Tissierellales</taxon>
        <taxon>Sporanaerobacteraceae</taxon>
        <taxon>Anaerosalibacter</taxon>
    </lineage>
</organism>
<dbReference type="SMART" id="SM00530">
    <property type="entry name" value="HTH_XRE"/>
    <property type="match status" value="1"/>
</dbReference>
<dbReference type="SUPFAM" id="SSF51182">
    <property type="entry name" value="RmlC-like cupins"/>
    <property type="match status" value="1"/>
</dbReference>
<dbReference type="PANTHER" id="PTHR46797:SF25">
    <property type="entry name" value="TRANSCRIPTIONAL REGULATOR"/>
    <property type="match status" value="1"/>
</dbReference>
<evidence type="ECO:0000313" key="3">
    <source>
        <dbReference type="EMBL" id="MCR2043925.1"/>
    </source>
</evidence>
<dbReference type="AlphaFoldDB" id="A0A9X2MH54"/>
<dbReference type="Pfam" id="PF01381">
    <property type="entry name" value="HTH_3"/>
    <property type="match status" value="1"/>
</dbReference>
<dbReference type="InterPro" id="IPR010982">
    <property type="entry name" value="Lambda_DNA-bd_dom_sf"/>
</dbReference>
<name>A0A9X2MH54_9FIRM</name>
<gene>
    <name evidence="3" type="ORF">NSA23_07295</name>
</gene>
<dbReference type="InterPro" id="IPR011051">
    <property type="entry name" value="RmlC_Cupin_sf"/>
</dbReference>
<dbReference type="CDD" id="cd00093">
    <property type="entry name" value="HTH_XRE"/>
    <property type="match status" value="1"/>
</dbReference>
<dbReference type="InterPro" id="IPR014710">
    <property type="entry name" value="RmlC-like_jellyroll"/>
</dbReference>
<evidence type="ECO:0000259" key="2">
    <source>
        <dbReference type="PROSITE" id="PS50943"/>
    </source>
</evidence>
<dbReference type="GO" id="GO:0003677">
    <property type="term" value="F:DNA binding"/>
    <property type="evidence" value="ECO:0007669"/>
    <property type="project" value="UniProtKB-KW"/>
</dbReference>
<dbReference type="Gene3D" id="1.10.260.40">
    <property type="entry name" value="lambda repressor-like DNA-binding domains"/>
    <property type="match status" value="1"/>
</dbReference>
<dbReference type="EMBL" id="JANJZL010000004">
    <property type="protein sequence ID" value="MCR2043925.1"/>
    <property type="molecule type" value="Genomic_DNA"/>
</dbReference>
<evidence type="ECO:0000256" key="1">
    <source>
        <dbReference type="ARBA" id="ARBA00023125"/>
    </source>
</evidence>
<reference evidence="3" key="1">
    <citation type="submission" date="2022-07" db="EMBL/GenBank/DDBJ databases">
        <title>Enhanced cultured diversity of the mouse gut microbiota enables custom-made synthetic communities.</title>
        <authorList>
            <person name="Afrizal A."/>
        </authorList>
    </citation>
    <scope>NUCLEOTIDE SEQUENCE</scope>
    <source>
        <strain evidence="3">DSM 29482</strain>
    </source>
</reference>
<dbReference type="CDD" id="cd02209">
    <property type="entry name" value="cupin_XRE_C"/>
    <property type="match status" value="1"/>
</dbReference>
<dbReference type="Proteomes" id="UP001142078">
    <property type="component" value="Unassembled WGS sequence"/>
</dbReference>
<accession>A0A9X2MH54</accession>
<feature type="domain" description="HTH cro/C1-type" evidence="2">
    <location>
        <begin position="7"/>
        <end position="61"/>
    </location>
</feature>
<evidence type="ECO:0000313" key="4">
    <source>
        <dbReference type="Proteomes" id="UP001142078"/>
    </source>
</evidence>
<dbReference type="InterPro" id="IPR001387">
    <property type="entry name" value="Cro/C1-type_HTH"/>
</dbReference>
<dbReference type="Gene3D" id="2.60.120.10">
    <property type="entry name" value="Jelly Rolls"/>
    <property type="match status" value="1"/>
</dbReference>
<protein>
    <submittedName>
        <fullName evidence="3">XRE family transcriptional regulator</fullName>
    </submittedName>
</protein>
<dbReference type="GO" id="GO:0005829">
    <property type="term" value="C:cytosol"/>
    <property type="evidence" value="ECO:0007669"/>
    <property type="project" value="TreeGrafter"/>
</dbReference>
<comment type="caution">
    <text evidence="3">The sequence shown here is derived from an EMBL/GenBank/DDBJ whole genome shotgun (WGS) entry which is preliminary data.</text>
</comment>
<proteinExistence type="predicted"/>
<dbReference type="RefSeq" id="WP_042683050.1">
    <property type="nucleotide sequence ID" value="NZ_CABKTM010000049.1"/>
</dbReference>
<dbReference type="InterPro" id="IPR050807">
    <property type="entry name" value="TransReg_Diox_bact_type"/>
</dbReference>
<dbReference type="InterPro" id="IPR013096">
    <property type="entry name" value="Cupin_2"/>
</dbReference>
<dbReference type="Pfam" id="PF07883">
    <property type="entry name" value="Cupin_2"/>
    <property type="match status" value="1"/>
</dbReference>
<keyword evidence="1" id="KW-0238">DNA-binding</keyword>
<dbReference type="PANTHER" id="PTHR46797">
    <property type="entry name" value="HTH-TYPE TRANSCRIPTIONAL REGULATOR"/>
    <property type="match status" value="1"/>
</dbReference>
<keyword evidence="4" id="KW-1185">Reference proteome</keyword>
<sequence>MDIGARIRELRNDKKITLRELSEKTKLSTGYLSQLERGLTTIATDSLEDIAIALGADLSYFFVPTESKNDIVIRSYEKSVFQIESDKFIHYNLSGNTEDKHMLPKIVLIMPGCNRNKEELKEFRHKGEEFLYVLKGILTVFIDKEKYELHEGDSIHFDSAIAHNWCNGANNVVKVLVIGTPNPFMIKKMKKNKFNI</sequence>